<dbReference type="GO" id="GO:0016757">
    <property type="term" value="F:glycosyltransferase activity"/>
    <property type="evidence" value="ECO:0007669"/>
    <property type="project" value="InterPro"/>
</dbReference>
<evidence type="ECO:0000313" key="4">
    <source>
        <dbReference type="Proteomes" id="UP000004793"/>
    </source>
</evidence>
<evidence type="ECO:0000259" key="1">
    <source>
        <dbReference type="Pfam" id="PF00534"/>
    </source>
</evidence>
<dbReference type="KEGG" id="cex:CSE_15310"/>
<organism evidence="3 4">
    <name type="scientific">Caldisericum exile (strain DSM 21853 / NBRC 104410 / AZM16c01)</name>
    <dbReference type="NCBI Taxonomy" id="511051"/>
    <lineage>
        <taxon>Bacteria</taxon>
        <taxon>Pseudomonadati</taxon>
        <taxon>Caldisericota/Cryosericota group</taxon>
        <taxon>Caldisericota</taxon>
        <taxon>Caldisericia</taxon>
        <taxon>Caldisericales</taxon>
        <taxon>Caldisericaceae</taxon>
        <taxon>Caldisericum</taxon>
    </lineage>
</organism>
<dbReference type="InterPro" id="IPR028098">
    <property type="entry name" value="Glyco_trans_4-like_N"/>
</dbReference>
<feature type="domain" description="Glycosyl transferase family 1" evidence="1">
    <location>
        <begin position="178"/>
        <end position="334"/>
    </location>
</feature>
<evidence type="ECO:0000313" key="3">
    <source>
        <dbReference type="EMBL" id="BAL81657.1"/>
    </source>
</evidence>
<dbReference type="RefSeq" id="WP_014454052.1">
    <property type="nucleotide sequence ID" value="NC_017096.1"/>
</dbReference>
<dbReference type="EMBL" id="AP012051">
    <property type="protein sequence ID" value="BAL81657.1"/>
    <property type="molecule type" value="Genomic_DNA"/>
</dbReference>
<dbReference type="PANTHER" id="PTHR12526:SF630">
    <property type="entry name" value="GLYCOSYLTRANSFERASE"/>
    <property type="match status" value="1"/>
</dbReference>
<dbReference type="PANTHER" id="PTHR12526">
    <property type="entry name" value="GLYCOSYLTRANSFERASE"/>
    <property type="match status" value="1"/>
</dbReference>
<reference evidence="3 4" key="1">
    <citation type="submission" date="2011-01" db="EMBL/GenBank/DDBJ databases">
        <title>Whole genome sequence of Caldisericum exile AZM16c01.</title>
        <authorList>
            <person name="Narita-Yamada S."/>
            <person name="Kawakoshi A."/>
            <person name="Nakamura S."/>
            <person name="Sasagawa M."/>
            <person name="Fukada J."/>
            <person name="Sekine M."/>
            <person name="Kato Y."/>
            <person name="Fukai R."/>
            <person name="Sasaki K."/>
            <person name="Hanamaki A."/>
            <person name="Narita H."/>
            <person name="Konno Y."/>
            <person name="Mori K."/>
            <person name="Yamazaki S."/>
            <person name="Suzuki K."/>
            <person name="Fujita N."/>
        </authorList>
    </citation>
    <scope>NUCLEOTIDE SEQUENCE [LARGE SCALE GENOMIC DNA]</scope>
    <source>
        <strain evidence="4">DSM 21853 / NBRC 104410 / AZM16c01</strain>
    </source>
</reference>
<dbReference type="AlphaFoldDB" id="A0A7U6GG16"/>
<dbReference type="InterPro" id="IPR001296">
    <property type="entry name" value="Glyco_trans_1"/>
</dbReference>
<feature type="domain" description="Glycosyltransferase subfamily 4-like N-terminal" evidence="2">
    <location>
        <begin position="13"/>
        <end position="171"/>
    </location>
</feature>
<proteinExistence type="predicted"/>
<dbReference type="Pfam" id="PF00534">
    <property type="entry name" value="Glycos_transf_1"/>
    <property type="match status" value="1"/>
</dbReference>
<accession>A0A7U6GG16</accession>
<protein>
    <submittedName>
        <fullName evidence="3">Glycosyltransferase</fullName>
    </submittedName>
</protein>
<name>A0A7U6GG16_CALEA</name>
<sequence length="364" mass="41326">MKVLNLIDSLYAGGAESLLKNFLIEVKKHPDIQIDVCTLYSRNVFKDDLVKNGVNVFDLALPFKYDFRGVLKLVKLIGENNYDIVHVHLFPADLFGALASLFVSKKAKFIFSEHSIYNRRRDIKLYKPIDMFVYSRYKKIICVSDLVKKKLIDYIPELADKTTVIKNAIPVKDEIGEQKHKIYDVLFVGRLEKAKGVDVLIKAIYEIKSKYSLNLAVALIGDGSLKSDYEKLVKELNLESSIKFLGIRRDVEALMRMSKIFVLPSLWEGLPMVLLEAMANGIPIIATKVGGIPEVIEDGVNGLLVDQESSTELGEKIVYLLNSSAYGEQLSKNAFGKVKREYSIEAYTKEMLRLYREILNEENN</sequence>
<dbReference type="Gene3D" id="3.40.50.2000">
    <property type="entry name" value="Glycogen Phosphorylase B"/>
    <property type="match status" value="2"/>
</dbReference>
<dbReference type="Pfam" id="PF13439">
    <property type="entry name" value="Glyco_transf_4"/>
    <property type="match status" value="1"/>
</dbReference>
<dbReference type="SUPFAM" id="SSF53756">
    <property type="entry name" value="UDP-Glycosyltransferase/glycogen phosphorylase"/>
    <property type="match status" value="1"/>
</dbReference>
<gene>
    <name evidence="3" type="ordered locus">CSE_15310</name>
</gene>
<evidence type="ECO:0000259" key="2">
    <source>
        <dbReference type="Pfam" id="PF13439"/>
    </source>
</evidence>
<dbReference type="Proteomes" id="UP000004793">
    <property type="component" value="Chromosome"/>
</dbReference>
<keyword evidence="4" id="KW-1185">Reference proteome</keyword>